<feature type="transmembrane region" description="Helical" evidence="1">
    <location>
        <begin position="307"/>
        <end position="324"/>
    </location>
</feature>
<evidence type="ECO:0000256" key="1">
    <source>
        <dbReference type="SAM" id="Phobius"/>
    </source>
</evidence>
<evidence type="ECO:0000313" key="2">
    <source>
        <dbReference type="EMBL" id="TCJ14736.1"/>
    </source>
</evidence>
<accession>A0A4R1BCH4</accession>
<comment type="caution">
    <text evidence="2">The sequence shown here is derived from an EMBL/GenBank/DDBJ whole genome shotgun (WGS) entry which is preliminary data.</text>
</comment>
<feature type="transmembrane region" description="Helical" evidence="1">
    <location>
        <begin position="387"/>
        <end position="407"/>
    </location>
</feature>
<dbReference type="Gene3D" id="1.25.40.10">
    <property type="entry name" value="Tetratricopeptide repeat domain"/>
    <property type="match status" value="1"/>
</dbReference>
<feature type="transmembrane region" description="Helical" evidence="1">
    <location>
        <begin position="180"/>
        <end position="197"/>
    </location>
</feature>
<feature type="transmembrane region" description="Helical" evidence="1">
    <location>
        <begin position="12"/>
        <end position="30"/>
    </location>
</feature>
<keyword evidence="1" id="KW-1133">Transmembrane helix</keyword>
<keyword evidence="3" id="KW-1185">Reference proteome</keyword>
<dbReference type="InterPro" id="IPR011990">
    <property type="entry name" value="TPR-like_helical_dom_sf"/>
</dbReference>
<name>A0A4R1BCH4_9PROT</name>
<protein>
    <recommendedName>
        <fullName evidence="4">Tetratricopeptide repeat protein</fullName>
    </recommendedName>
</protein>
<organism evidence="2 3">
    <name type="scientific">Parasulfuritortus cantonensis</name>
    <dbReference type="NCBI Taxonomy" id="2528202"/>
    <lineage>
        <taxon>Bacteria</taxon>
        <taxon>Pseudomonadati</taxon>
        <taxon>Pseudomonadota</taxon>
        <taxon>Betaproteobacteria</taxon>
        <taxon>Nitrosomonadales</taxon>
        <taxon>Thiobacillaceae</taxon>
        <taxon>Parasulfuritortus</taxon>
    </lineage>
</organism>
<sequence length="629" mass="69372">MNPMRLARRRDWLYVAVLVTLVYLSYGTGFRGDWQFDDALNLSGLAGVSDFPSAMSFVLGGLSSELGRPVALASFLVNRSDWPCCPEGFRQVNTVIHLVNGLLVYLLARRVTALWPQSPERAIGLPLTLTGLWLAHPLLVSTSMSAVQRMTSLSASFVLLGLLGYLVGREHLKAARVRSGYVWLSASLAGGSLLGVLVKESAALLPLFAAVAELFLLRILRPLGPTPYWRAWRWLFFSLPAALLVAYAVLHWDGIATMGLRRPFDLSGRLASEAVILWEYLRQILVPDISTMGPYHDDAVVRTWSDPLVVLALGAWLILAILAWRLRKGWPLVPFALAWFAVGQLLESTVFPLELYFEHRNYLASLGPLALATALLWRLPVRLVRPVAAAIVVLFLLLSFQTARIWGEPNRAAAVWFTAHPGSVRASKDLGARLVASGRYQAALRVLETTREVHPLSGDLGLDLLKIHCVTGDYARADREFARLTGLASKLTVGNTMLATLHDVVRLNRAGRCGSFGQTDLLGFAAQLLANPHIDGNRRHRHILHIVMSDIARGRGDTDAAIGHLRAAFLAWPQVEVAQIYIYDLIAAGRVEEARGQIAEVRALAPAHPWLHRAWSMKLDELEALAKSK</sequence>
<evidence type="ECO:0008006" key="4">
    <source>
        <dbReference type="Google" id="ProtNLM"/>
    </source>
</evidence>
<gene>
    <name evidence="2" type="ORF">EZJ19_09140</name>
</gene>
<feature type="transmembrane region" description="Helical" evidence="1">
    <location>
        <begin position="203"/>
        <end position="220"/>
    </location>
</feature>
<feature type="transmembrane region" description="Helical" evidence="1">
    <location>
        <begin position="232"/>
        <end position="250"/>
    </location>
</feature>
<keyword evidence="1" id="KW-0472">Membrane</keyword>
<dbReference type="RefSeq" id="WP_131446819.1">
    <property type="nucleotide sequence ID" value="NZ_SJZB01000033.1"/>
</dbReference>
<dbReference type="AlphaFoldDB" id="A0A4R1BCH4"/>
<feature type="transmembrane region" description="Helical" evidence="1">
    <location>
        <begin position="336"/>
        <end position="356"/>
    </location>
</feature>
<feature type="transmembrane region" description="Helical" evidence="1">
    <location>
        <begin position="146"/>
        <end position="168"/>
    </location>
</feature>
<dbReference type="OrthoDB" id="8566379at2"/>
<evidence type="ECO:0000313" key="3">
    <source>
        <dbReference type="Proteomes" id="UP000295443"/>
    </source>
</evidence>
<dbReference type="Proteomes" id="UP000295443">
    <property type="component" value="Unassembled WGS sequence"/>
</dbReference>
<proteinExistence type="predicted"/>
<keyword evidence="1" id="KW-0812">Transmembrane</keyword>
<reference evidence="2 3" key="1">
    <citation type="submission" date="2019-03" db="EMBL/GenBank/DDBJ databases">
        <title>Genome sequence of Thiobacillaceae bacterium LSR1, a sulfur-oxidizing bacterium isolated from freshwater sediment.</title>
        <authorList>
            <person name="Li S."/>
        </authorList>
    </citation>
    <scope>NUCLEOTIDE SEQUENCE [LARGE SCALE GENOMIC DNA]</scope>
    <source>
        <strain evidence="2 3">LSR1</strain>
    </source>
</reference>
<feature type="transmembrane region" description="Helical" evidence="1">
    <location>
        <begin position="362"/>
        <end position="380"/>
    </location>
</feature>
<dbReference type="EMBL" id="SJZB01000033">
    <property type="protein sequence ID" value="TCJ14736.1"/>
    <property type="molecule type" value="Genomic_DNA"/>
</dbReference>